<dbReference type="RefSeq" id="WP_338537907.1">
    <property type="nucleotide sequence ID" value="NZ_CP104874.1"/>
</dbReference>
<keyword evidence="2" id="KW-1185">Reference proteome</keyword>
<dbReference type="Proteomes" id="UP001381003">
    <property type="component" value="Chromosome"/>
</dbReference>
<sequence>MELMRDVTAGGWLIDRVGDWGRVGGVAGTGFDSYARILHPVPVTRWDRSVVDEWGMPRLLEETRWPWSEVATRQGLTTHPLVQFNRLADVHEGVELADGWRVGQTQEGFFDLDLLAGLTEHLAVATTTPDDLVTGIWAGWGQLGERGVARYLEERSGWLARRRAQREADIAHQAGVAPEVRRAVNHGPCLQWPGREMLLLATSTSELADRTWPQRAGLGADDGMWEISPQLLWPADRAWVVASEIDWDSTIVAGPCSLVDAVLADERFEAFEVDADADLGYEGDTVNPPRGGWTAAP</sequence>
<dbReference type="EMBL" id="CP104874">
    <property type="protein sequence ID" value="WWF04612.1"/>
    <property type="molecule type" value="Genomic_DNA"/>
</dbReference>
<gene>
    <name evidence="1" type="ORF">N5P18_13100</name>
</gene>
<accession>A0ABZ2FBE5</accession>
<evidence type="ECO:0000313" key="2">
    <source>
        <dbReference type="Proteomes" id="UP001381003"/>
    </source>
</evidence>
<evidence type="ECO:0000313" key="1">
    <source>
        <dbReference type="EMBL" id="WWF04612.1"/>
    </source>
</evidence>
<proteinExistence type="predicted"/>
<protein>
    <submittedName>
        <fullName evidence="1">Uncharacterized protein</fullName>
    </submittedName>
</protein>
<name>A0ABZ2FBE5_9MICO</name>
<reference evidence="1 2" key="1">
    <citation type="submission" date="2022-09" db="EMBL/GenBank/DDBJ databases">
        <title>Complete genome sequence of Janibacter terrae strain COS04-44, PCL-degrading bacteria isolated from oil spilled coast.</title>
        <authorList>
            <person name="Park H."/>
            <person name="Kim J.Y."/>
            <person name="An S.H."/>
            <person name="Lee C.M."/>
            <person name="Weon H.-Y."/>
        </authorList>
    </citation>
    <scope>NUCLEOTIDE SEQUENCE [LARGE SCALE GENOMIC DNA]</scope>
    <source>
        <strain evidence="1 2">COS04-44</strain>
    </source>
</reference>
<organism evidence="1 2">
    <name type="scientific">Janibacter terrae</name>
    <dbReference type="NCBI Taxonomy" id="103817"/>
    <lineage>
        <taxon>Bacteria</taxon>
        <taxon>Bacillati</taxon>
        <taxon>Actinomycetota</taxon>
        <taxon>Actinomycetes</taxon>
        <taxon>Micrococcales</taxon>
        <taxon>Intrasporangiaceae</taxon>
        <taxon>Janibacter</taxon>
    </lineage>
</organism>